<reference evidence="3" key="1">
    <citation type="submission" date="2018-06" db="EMBL/GenBank/DDBJ databases">
        <authorList>
            <person name="Zhirakovskaya E."/>
        </authorList>
    </citation>
    <scope>NUCLEOTIDE SEQUENCE</scope>
</reference>
<evidence type="ECO:0008006" key="4">
    <source>
        <dbReference type="Google" id="ProtNLM"/>
    </source>
</evidence>
<dbReference type="InterPro" id="IPR007139">
    <property type="entry name" value="DUF349"/>
</dbReference>
<protein>
    <recommendedName>
        <fullName evidence="4">DUF349 domain-containing protein</fullName>
    </recommendedName>
</protein>
<dbReference type="EMBL" id="UOEP01000050">
    <property type="protein sequence ID" value="VAW15537.1"/>
    <property type="molecule type" value="Genomic_DNA"/>
</dbReference>
<sequence>EATTEETEATTEETEATTEETEATTEETEATTEETGPKAEETPVPVEEQVKPEDSAGTEAQKPESGTNEAEDAESSAEDKPLPTEGQVKEEKPTETGAPDIPDTKLAEEAEKATPTGQAEDNTDTATEEKTKGEAKQGKGQAAAKKKPAAEEKPDYSKFSQVELVNALRALLDSEPNWDIKYEVEIIKSHFYKLFQQEVEEQKKKFLEEGGAEEEFKARYNPYEQDIKDLLKRYRIMRIEFNKKQETVKEENLQKKYQIIEEIKNLINNEESINKTFQDFRDLQIKWREIGLVPQSKMKDLWETYHFHVENFYDYIKINRELRDLDLRKNLEIKINLCERAEELLVEPSIIKAFNTLQKYHEHWRETGPVPRDKKDEIWERFKAATSKINKKHQEFFENRKIEQKKNLEAKTALCEKVEEIANKEYSNLKEWDENSKKLIELQKIWRTIGFTPKRDNTRIYERFRTACDKFFDSKREFFAKNKELQQNNLQMKIDLCIQAESLKESTDWKKTTWDFVNIQKEWKKIGAVPRKHSEAVWKRFRAACDYFFDKKSEHFSSIDEVQSENMKQKEQLVEEVDGFKPTGDIEKDMEIMKDFQRRWTEIGHVPFRHKESILNKFREAINKHFDELELDYSRRNILKFRNKVSNFSESSRGQNKMRFERDKYMSKLKQLENDVVLLENNIGFFTQSKNAELLIADVKQKIKESKEKIELLKDKIRIIDEYDQTDE</sequence>
<organism evidence="3">
    <name type="scientific">hydrothermal vent metagenome</name>
    <dbReference type="NCBI Taxonomy" id="652676"/>
    <lineage>
        <taxon>unclassified sequences</taxon>
        <taxon>metagenomes</taxon>
        <taxon>ecological metagenomes</taxon>
    </lineage>
</organism>
<evidence type="ECO:0000313" key="3">
    <source>
        <dbReference type="EMBL" id="VAW15537.1"/>
    </source>
</evidence>
<keyword evidence="1" id="KW-0175">Coiled coil</keyword>
<accession>A0A3B0TQ66</accession>
<feature type="non-terminal residue" evidence="3">
    <location>
        <position position="1"/>
    </location>
</feature>
<feature type="coiled-coil region" evidence="1">
    <location>
        <begin position="655"/>
        <end position="716"/>
    </location>
</feature>
<feature type="compositionally biased region" description="Basic and acidic residues" evidence="2">
    <location>
        <begin position="102"/>
        <end position="112"/>
    </location>
</feature>
<feature type="region of interest" description="Disordered" evidence="2">
    <location>
        <begin position="1"/>
        <end position="156"/>
    </location>
</feature>
<dbReference type="Pfam" id="PF03993">
    <property type="entry name" value="DUF349"/>
    <property type="match status" value="5"/>
</dbReference>
<dbReference type="AlphaFoldDB" id="A0A3B0TQ66"/>
<proteinExistence type="predicted"/>
<evidence type="ECO:0000256" key="1">
    <source>
        <dbReference type="SAM" id="Coils"/>
    </source>
</evidence>
<feature type="compositionally biased region" description="Acidic residues" evidence="2">
    <location>
        <begin position="1"/>
        <end position="32"/>
    </location>
</feature>
<feature type="compositionally biased region" description="Basic and acidic residues" evidence="2">
    <location>
        <begin position="127"/>
        <end position="137"/>
    </location>
</feature>
<name>A0A3B0TQ66_9ZZZZ</name>
<gene>
    <name evidence="3" type="ORF">MNBD_BACTEROID01-1212</name>
</gene>
<evidence type="ECO:0000256" key="2">
    <source>
        <dbReference type="SAM" id="MobiDB-lite"/>
    </source>
</evidence>
<feature type="compositionally biased region" description="Basic and acidic residues" evidence="2">
    <location>
        <begin position="77"/>
        <end position="94"/>
    </location>
</feature>